<evidence type="ECO:0000259" key="1">
    <source>
        <dbReference type="Pfam" id="PF01979"/>
    </source>
</evidence>
<dbReference type="Pfam" id="PF01979">
    <property type="entry name" value="Amidohydro_1"/>
    <property type="match status" value="1"/>
</dbReference>
<dbReference type="InterPro" id="IPR032466">
    <property type="entry name" value="Metal_Hydrolase"/>
</dbReference>
<name>A0ABP6H566_9ACTN</name>
<comment type="caution">
    <text evidence="2">The sequence shown here is derived from an EMBL/GenBank/DDBJ whole genome shotgun (WGS) entry which is preliminary data.</text>
</comment>
<evidence type="ECO:0000313" key="3">
    <source>
        <dbReference type="Proteomes" id="UP001501842"/>
    </source>
</evidence>
<dbReference type="Gene3D" id="2.30.40.10">
    <property type="entry name" value="Urease, subunit C, domain 1"/>
    <property type="match status" value="1"/>
</dbReference>
<gene>
    <name evidence="2" type="ORF">GCM10010439_58710</name>
</gene>
<dbReference type="InterPro" id="IPR011059">
    <property type="entry name" value="Metal-dep_hydrolase_composite"/>
</dbReference>
<keyword evidence="3" id="KW-1185">Reference proteome</keyword>
<evidence type="ECO:0000313" key="2">
    <source>
        <dbReference type="EMBL" id="GAA2735011.1"/>
    </source>
</evidence>
<dbReference type="EMBL" id="BAAATZ010000029">
    <property type="protein sequence ID" value="GAA2735011.1"/>
    <property type="molecule type" value="Genomic_DNA"/>
</dbReference>
<dbReference type="Proteomes" id="UP001501842">
    <property type="component" value="Unassembled WGS sequence"/>
</dbReference>
<organism evidence="2 3">
    <name type="scientific">Actinocorallia aurantiaca</name>
    <dbReference type="NCBI Taxonomy" id="46204"/>
    <lineage>
        <taxon>Bacteria</taxon>
        <taxon>Bacillati</taxon>
        <taxon>Actinomycetota</taxon>
        <taxon>Actinomycetes</taxon>
        <taxon>Streptosporangiales</taxon>
        <taxon>Thermomonosporaceae</taxon>
        <taxon>Actinocorallia</taxon>
    </lineage>
</organism>
<dbReference type="InterPro" id="IPR051781">
    <property type="entry name" value="Metallo-dep_Hydrolase"/>
</dbReference>
<protein>
    <submittedName>
        <fullName evidence="2">Amidohydrolase family protein</fullName>
    </submittedName>
</protein>
<dbReference type="PANTHER" id="PTHR43135">
    <property type="entry name" value="ALPHA-D-RIBOSE 1-METHYLPHOSPHONATE 5-TRIPHOSPHATE DIPHOSPHATASE"/>
    <property type="match status" value="1"/>
</dbReference>
<dbReference type="InterPro" id="IPR006680">
    <property type="entry name" value="Amidohydro-rel"/>
</dbReference>
<dbReference type="PANTHER" id="PTHR43135:SF3">
    <property type="entry name" value="ALPHA-D-RIBOSE 1-METHYLPHOSPHONATE 5-TRIPHOSPHATE DIPHOSPHATASE"/>
    <property type="match status" value="1"/>
</dbReference>
<dbReference type="SUPFAM" id="SSF51556">
    <property type="entry name" value="Metallo-dependent hydrolases"/>
    <property type="match status" value="1"/>
</dbReference>
<sequence length="422" mass="45847">MPVLTNARVFDGKEMLPGKHDVVLDGDRIKAIDAPGTASGEVVDVGGMTLMPGLITCHLHPDFYKFDVFSGEKPGKELPPGVMMAIGVRTCRVLLESGFTGYAGAACAHDIDAQLKMAIDQDIIPGPRIRACGHHLGTTGDMNNKSRWWKRYETPGLDLLADGPDALRKLVREEISRGVETIKIFAGSGHGIPNRTTRNMSRDEIASVVNTAHERGAKVRAHVADKQMILECVELGVDIVDHGDEVDEECVQAMVEAGTFWVPSLVYLWSLFEVGYAEQFGVTRAQYDHVRAMLPVAQKAGVRILIGDDYSGVFRTMLKDDPLDHQVGNYGREFAFYGQVDGLSPAEILSWGTANAGQLLVDPPTRVGVIEPDAMADLIVVDGDPLADLSLLSRPDEALKAVIRDGAFVIDRLASRKNHAVA</sequence>
<dbReference type="Gene3D" id="3.20.20.140">
    <property type="entry name" value="Metal-dependent hydrolases"/>
    <property type="match status" value="1"/>
</dbReference>
<feature type="domain" description="Amidohydrolase-related" evidence="1">
    <location>
        <begin position="49"/>
        <end position="406"/>
    </location>
</feature>
<reference evidence="3" key="1">
    <citation type="journal article" date="2019" name="Int. J. Syst. Evol. Microbiol.">
        <title>The Global Catalogue of Microorganisms (GCM) 10K type strain sequencing project: providing services to taxonomists for standard genome sequencing and annotation.</title>
        <authorList>
            <consortium name="The Broad Institute Genomics Platform"/>
            <consortium name="The Broad Institute Genome Sequencing Center for Infectious Disease"/>
            <person name="Wu L."/>
            <person name="Ma J."/>
        </authorList>
    </citation>
    <scope>NUCLEOTIDE SEQUENCE [LARGE SCALE GENOMIC DNA]</scope>
    <source>
        <strain evidence="3">JCM 8201</strain>
    </source>
</reference>
<proteinExistence type="predicted"/>
<dbReference type="RefSeq" id="WP_344455101.1">
    <property type="nucleotide sequence ID" value="NZ_BAAATZ010000029.1"/>
</dbReference>
<accession>A0ABP6H566</accession>
<dbReference type="SUPFAM" id="SSF51338">
    <property type="entry name" value="Composite domain of metallo-dependent hydrolases"/>
    <property type="match status" value="1"/>
</dbReference>